<keyword evidence="2" id="KW-1185">Reference proteome</keyword>
<dbReference type="AlphaFoldDB" id="A0A8H4QK82"/>
<dbReference type="EMBL" id="JAACJL010000057">
    <property type="protein sequence ID" value="KAF4612346.1"/>
    <property type="molecule type" value="Genomic_DNA"/>
</dbReference>
<proteinExistence type="predicted"/>
<dbReference type="InterPro" id="IPR011009">
    <property type="entry name" value="Kinase-like_dom_sf"/>
</dbReference>
<sequence>MSSSPIEFTPNPNLPSNEDIIALCTNLKFPHGTTIVDPFTSSVIAWVKCGPTVTLGEAYMQQWTATALREASVSDVRVPSVFRAFTADRRGYPIGYIVMEYIEGTDCNSNDADFVARAVKALMSLKPPPTATLGRFGCDTSSIVHSFFLDWYPGAGYRSDQDFYDHIRNILKYLHIDCPVDLSKYERFLCLSDFNPKNFKKTTTPDGQSVVVMTNFWAICFMPLPFLEVALMNDLINFRRLEIKLEEKGGYPRGEPVVAEALLRASYQLVPYGGKPLGKHNPSLPCCSHPWAKTTTVQHSRAALAVYVAGLFAEVDVLHLDPSIQEPTCDLSNPFSSSSASVVSDFFLDDFEAAGTGVEEGSLEKEAATSTLASLNFDPGGGLGSTMA</sequence>
<dbReference type="SUPFAM" id="SSF56112">
    <property type="entry name" value="Protein kinase-like (PK-like)"/>
    <property type="match status" value="1"/>
</dbReference>
<protein>
    <recommendedName>
        <fullName evidence="3">Aminoglycoside phosphotransferase domain-containing protein</fullName>
    </recommendedName>
</protein>
<evidence type="ECO:0000313" key="2">
    <source>
        <dbReference type="Proteomes" id="UP000521872"/>
    </source>
</evidence>
<reference evidence="1 2" key="1">
    <citation type="submission" date="2019-12" db="EMBL/GenBank/DDBJ databases">
        <authorList>
            <person name="Floudas D."/>
            <person name="Bentzer J."/>
            <person name="Ahren D."/>
            <person name="Johansson T."/>
            <person name="Persson P."/>
            <person name="Tunlid A."/>
        </authorList>
    </citation>
    <scope>NUCLEOTIDE SEQUENCE [LARGE SCALE GENOMIC DNA]</scope>
    <source>
        <strain evidence="1 2">CBS 102.39</strain>
    </source>
</reference>
<evidence type="ECO:0000313" key="1">
    <source>
        <dbReference type="EMBL" id="KAF4612346.1"/>
    </source>
</evidence>
<dbReference type="Proteomes" id="UP000521872">
    <property type="component" value="Unassembled WGS sequence"/>
</dbReference>
<evidence type="ECO:0008006" key="3">
    <source>
        <dbReference type="Google" id="ProtNLM"/>
    </source>
</evidence>
<accession>A0A8H4QK82</accession>
<name>A0A8H4QK82_9AGAR</name>
<comment type="caution">
    <text evidence="1">The sequence shown here is derived from an EMBL/GenBank/DDBJ whole genome shotgun (WGS) entry which is preliminary data.</text>
</comment>
<gene>
    <name evidence="1" type="ORF">D9613_004534</name>
</gene>
<organism evidence="1 2">
    <name type="scientific">Agrocybe pediades</name>
    <dbReference type="NCBI Taxonomy" id="84607"/>
    <lineage>
        <taxon>Eukaryota</taxon>
        <taxon>Fungi</taxon>
        <taxon>Dikarya</taxon>
        <taxon>Basidiomycota</taxon>
        <taxon>Agaricomycotina</taxon>
        <taxon>Agaricomycetes</taxon>
        <taxon>Agaricomycetidae</taxon>
        <taxon>Agaricales</taxon>
        <taxon>Agaricineae</taxon>
        <taxon>Strophariaceae</taxon>
        <taxon>Agrocybe</taxon>
    </lineage>
</organism>